<dbReference type="RefSeq" id="WP_343055777.1">
    <property type="nucleotide sequence ID" value="NZ_JACIDY010000002.1"/>
</dbReference>
<dbReference type="AlphaFoldDB" id="A0A7W6BZJ1"/>
<feature type="transmembrane region" description="Helical" evidence="7">
    <location>
        <begin position="167"/>
        <end position="186"/>
    </location>
</feature>
<dbReference type="InterPro" id="IPR044644">
    <property type="entry name" value="DinF-like"/>
</dbReference>
<feature type="transmembrane region" description="Helical" evidence="7">
    <location>
        <begin position="12"/>
        <end position="35"/>
    </location>
</feature>
<protein>
    <submittedName>
        <fullName evidence="8">MATE family multidrug resistance protein</fullName>
    </submittedName>
</protein>
<reference evidence="8 9" key="1">
    <citation type="submission" date="2020-08" db="EMBL/GenBank/DDBJ databases">
        <title>Genomic Encyclopedia of Type Strains, Phase IV (KMG-IV): sequencing the most valuable type-strain genomes for metagenomic binning, comparative biology and taxonomic classification.</title>
        <authorList>
            <person name="Goeker M."/>
        </authorList>
    </citation>
    <scope>NUCLEOTIDE SEQUENCE [LARGE SCALE GENOMIC DNA]</scope>
    <source>
        <strain evidence="8 9">DSM 27568</strain>
    </source>
</reference>
<dbReference type="GO" id="GO:0042910">
    <property type="term" value="F:xenobiotic transmembrane transporter activity"/>
    <property type="evidence" value="ECO:0007669"/>
    <property type="project" value="InterPro"/>
</dbReference>
<keyword evidence="9" id="KW-1185">Reference proteome</keyword>
<evidence type="ECO:0000256" key="7">
    <source>
        <dbReference type="SAM" id="Phobius"/>
    </source>
</evidence>
<keyword evidence="3" id="KW-0813">Transport</keyword>
<comment type="caution">
    <text evidence="8">The sequence shown here is derived from an EMBL/GenBank/DDBJ whole genome shotgun (WGS) entry which is preliminary data.</text>
</comment>
<dbReference type="NCBIfam" id="TIGR00797">
    <property type="entry name" value="matE"/>
    <property type="match status" value="1"/>
</dbReference>
<evidence type="ECO:0000256" key="3">
    <source>
        <dbReference type="ARBA" id="ARBA00022448"/>
    </source>
</evidence>
<dbReference type="GO" id="GO:0005886">
    <property type="term" value="C:plasma membrane"/>
    <property type="evidence" value="ECO:0007669"/>
    <property type="project" value="TreeGrafter"/>
</dbReference>
<organism evidence="8 9">
    <name type="scientific">Novosphingobium fluoreni</name>
    <dbReference type="NCBI Taxonomy" id="1391222"/>
    <lineage>
        <taxon>Bacteria</taxon>
        <taxon>Pseudomonadati</taxon>
        <taxon>Pseudomonadota</taxon>
        <taxon>Alphaproteobacteria</taxon>
        <taxon>Sphingomonadales</taxon>
        <taxon>Sphingomonadaceae</taxon>
        <taxon>Novosphingobium</taxon>
    </lineage>
</organism>
<evidence type="ECO:0000313" key="9">
    <source>
        <dbReference type="Proteomes" id="UP000561459"/>
    </source>
</evidence>
<dbReference type="PANTHER" id="PTHR43298:SF2">
    <property type="entry name" value="FMN_FAD EXPORTER YEEO-RELATED"/>
    <property type="match status" value="1"/>
</dbReference>
<dbReference type="InterPro" id="IPR002528">
    <property type="entry name" value="MATE_fam"/>
</dbReference>
<sequence length="446" mass="46780">MSDLRTSPMRLVWAIALPAMLTNIATALFGLADMWTIGRLGDASAQGSVELGAKLMFGLLNAFNFLRSGTIALIAQASGRGDAQLQAGTLARALGVSLAIGLLLLAAMPLIVPIGLDLLEAKGALRQGAADYVAIRYWSGPIWLANCVLVGWMIGRRRVRAVLMVEVSANIAHIALDLALVLGFGLGISGVAAATFLSEALKCALLAALVFRQPEARQAINFARHRLTWSGAALRPLFAINRDLFLRTALLTVALLLLARGGAQQGPVILAANGILFQLFMLGTLILDGFESAAQVLCAESVGAQDRARFRAVLRAAIIAGGAAAVALSLIGLTAGAPLTGLFSTDPAVIDAAARDSLWLAVLPLAGFASFVFDGVFVGAGWTRAMLGTMIAAMILYVALLALAHPLGNAGLWLAFSVFYLARGLFQFLVLPRLTNRSFNPAATRP</sequence>
<dbReference type="PANTHER" id="PTHR43298">
    <property type="entry name" value="MULTIDRUG RESISTANCE PROTEIN NORM-RELATED"/>
    <property type="match status" value="1"/>
</dbReference>
<keyword evidence="6 7" id="KW-0472">Membrane</keyword>
<comment type="subcellular location">
    <subcellularLocation>
        <location evidence="1">Membrane</location>
        <topology evidence="1">Multi-pass membrane protein</topology>
    </subcellularLocation>
</comment>
<dbReference type="EMBL" id="JACIDY010000002">
    <property type="protein sequence ID" value="MBB3939350.1"/>
    <property type="molecule type" value="Genomic_DNA"/>
</dbReference>
<keyword evidence="4 7" id="KW-0812">Transmembrane</keyword>
<evidence type="ECO:0000256" key="5">
    <source>
        <dbReference type="ARBA" id="ARBA00022989"/>
    </source>
</evidence>
<dbReference type="Proteomes" id="UP000561459">
    <property type="component" value="Unassembled WGS sequence"/>
</dbReference>
<dbReference type="CDD" id="cd13136">
    <property type="entry name" value="MATE_DinF_like"/>
    <property type="match status" value="1"/>
</dbReference>
<feature type="transmembrane region" description="Helical" evidence="7">
    <location>
        <begin position="135"/>
        <end position="155"/>
    </location>
</feature>
<evidence type="ECO:0000256" key="6">
    <source>
        <dbReference type="ARBA" id="ARBA00023136"/>
    </source>
</evidence>
<dbReference type="GO" id="GO:0015297">
    <property type="term" value="F:antiporter activity"/>
    <property type="evidence" value="ECO:0007669"/>
    <property type="project" value="InterPro"/>
</dbReference>
<evidence type="ECO:0000256" key="1">
    <source>
        <dbReference type="ARBA" id="ARBA00004141"/>
    </source>
</evidence>
<feature type="transmembrane region" description="Helical" evidence="7">
    <location>
        <begin position="385"/>
        <end position="404"/>
    </location>
</feature>
<comment type="similarity">
    <text evidence="2">Belongs to the multi antimicrobial extrusion (MATE) (TC 2.A.66.1) family.</text>
</comment>
<name>A0A7W6BZJ1_9SPHN</name>
<feature type="transmembrane region" description="Helical" evidence="7">
    <location>
        <begin position="357"/>
        <end position="378"/>
    </location>
</feature>
<feature type="transmembrane region" description="Helical" evidence="7">
    <location>
        <begin position="55"/>
        <end position="75"/>
    </location>
</feature>
<dbReference type="Pfam" id="PF01554">
    <property type="entry name" value="MatE"/>
    <property type="match status" value="2"/>
</dbReference>
<proteinExistence type="inferred from homology"/>
<dbReference type="InterPro" id="IPR050222">
    <property type="entry name" value="MATE_MdtK"/>
</dbReference>
<keyword evidence="5 7" id="KW-1133">Transmembrane helix</keyword>
<feature type="transmembrane region" description="Helical" evidence="7">
    <location>
        <begin position="268"/>
        <end position="287"/>
    </location>
</feature>
<accession>A0A7W6BZJ1</accession>
<feature type="transmembrane region" description="Helical" evidence="7">
    <location>
        <begin position="410"/>
        <end position="431"/>
    </location>
</feature>
<gene>
    <name evidence="8" type="ORF">GGR39_000990</name>
</gene>
<evidence type="ECO:0000256" key="4">
    <source>
        <dbReference type="ARBA" id="ARBA00022692"/>
    </source>
</evidence>
<evidence type="ECO:0000313" key="8">
    <source>
        <dbReference type="EMBL" id="MBB3939350.1"/>
    </source>
</evidence>
<feature type="transmembrane region" description="Helical" evidence="7">
    <location>
        <begin position="96"/>
        <end position="115"/>
    </location>
</feature>
<feature type="transmembrane region" description="Helical" evidence="7">
    <location>
        <begin position="316"/>
        <end position="337"/>
    </location>
</feature>
<evidence type="ECO:0000256" key="2">
    <source>
        <dbReference type="ARBA" id="ARBA00010199"/>
    </source>
</evidence>